<feature type="compositionally biased region" description="Gly residues" evidence="1">
    <location>
        <begin position="154"/>
        <end position="163"/>
    </location>
</feature>
<reference evidence="4" key="1">
    <citation type="submission" date="2017-10" db="EMBL/GenBank/DDBJ databases">
        <title>Whole genome sequencing of various Bordetella species.</title>
        <authorList>
            <person name="Weigand M.R."/>
            <person name="Loparev V."/>
            <person name="Peng Y."/>
            <person name="Bowden K.E."/>
            <person name="Tondella M.L."/>
            <person name="Williams M.M."/>
        </authorList>
    </citation>
    <scope>NUCLEOTIDE SEQUENCE [LARGE SCALE GENOMIC DNA]</scope>
    <source>
        <strain evidence="4">H720</strain>
    </source>
</reference>
<evidence type="ECO:0000259" key="2">
    <source>
        <dbReference type="PROSITE" id="PS50914"/>
    </source>
</evidence>
<feature type="region of interest" description="Disordered" evidence="1">
    <location>
        <begin position="1"/>
        <end position="183"/>
    </location>
</feature>
<dbReference type="RefSeq" id="WP_053107855.1">
    <property type="nucleotide sequence ID" value="NZ_CP012077.1"/>
</dbReference>
<dbReference type="Proteomes" id="UP000282741">
    <property type="component" value="Chromosome"/>
</dbReference>
<name>A0AAN1RZ42_9BORD</name>
<evidence type="ECO:0000256" key="1">
    <source>
        <dbReference type="SAM" id="MobiDB-lite"/>
    </source>
</evidence>
<proteinExistence type="predicted"/>
<organism evidence="3 4">
    <name type="scientific">Bordetella hinzii</name>
    <dbReference type="NCBI Taxonomy" id="103855"/>
    <lineage>
        <taxon>Bacteria</taxon>
        <taxon>Pseudomonadati</taxon>
        <taxon>Pseudomonadota</taxon>
        <taxon>Betaproteobacteria</taxon>
        <taxon>Burkholderiales</taxon>
        <taxon>Alcaligenaceae</taxon>
        <taxon>Bordetella</taxon>
    </lineage>
</organism>
<dbReference type="AlphaFoldDB" id="A0AAN1RZ42"/>
<dbReference type="EMBL" id="CP024172">
    <property type="protein sequence ID" value="AZW18694.1"/>
    <property type="molecule type" value="Genomic_DNA"/>
</dbReference>
<evidence type="ECO:0000313" key="4">
    <source>
        <dbReference type="Proteomes" id="UP000282741"/>
    </source>
</evidence>
<feature type="compositionally biased region" description="Basic and acidic residues" evidence="1">
    <location>
        <begin position="1"/>
        <end position="15"/>
    </location>
</feature>
<protein>
    <submittedName>
        <fullName evidence="3">BON domain-containing protein</fullName>
    </submittedName>
</protein>
<gene>
    <name evidence="3" type="ORF">CS347_18970</name>
</gene>
<dbReference type="InterPro" id="IPR007055">
    <property type="entry name" value="BON_dom"/>
</dbReference>
<feature type="domain" description="BON" evidence="2">
    <location>
        <begin position="183"/>
        <end position="250"/>
    </location>
</feature>
<feature type="compositionally biased region" description="Basic and acidic residues" evidence="1">
    <location>
        <begin position="76"/>
        <end position="99"/>
    </location>
</feature>
<evidence type="ECO:0000313" key="3">
    <source>
        <dbReference type="EMBL" id="AZW18694.1"/>
    </source>
</evidence>
<dbReference type="PROSITE" id="PS50914">
    <property type="entry name" value="BON"/>
    <property type="match status" value="1"/>
</dbReference>
<feature type="compositionally biased region" description="Basic and acidic residues" evidence="1">
    <location>
        <begin position="129"/>
        <end position="148"/>
    </location>
</feature>
<dbReference type="Gene3D" id="3.30.1340.30">
    <property type="match status" value="1"/>
</dbReference>
<accession>A0AAN1RZ42</accession>
<dbReference type="Pfam" id="PF04972">
    <property type="entry name" value="BON"/>
    <property type="match status" value="1"/>
</dbReference>
<sequence length="255" mass="28511">MQRNDRQRRESRGHQGDLGSDYGGGFDTLRNQRPFDERWDEDGGGSQAPPPREARWQASARSGRWGAEEPGYGRQWPERPPEYGYDRPNRHGPQYEEGGRYPGSRPLNQDEWLGSRSADPGQGSYGGFRGEDPGYQRQDLRSTWERGARASGAGDEGALGYWGGQPDDGTRGARIDPKGYTRSDERVREMVCERLAHSGLDVSDVEVSVSDGQVILQGTVPDRRTKHVVEDCVDDCAGVKEIENRVRCASRASRR</sequence>
<feature type="compositionally biased region" description="Basic and acidic residues" evidence="1">
    <location>
        <begin position="168"/>
        <end position="183"/>
    </location>
</feature>